<proteinExistence type="predicted"/>
<accession>A0A212LA75</accession>
<dbReference type="AlphaFoldDB" id="A0A212LA75"/>
<organism evidence="1">
    <name type="scientific">uncultured Desulfovibrio sp</name>
    <dbReference type="NCBI Taxonomy" id="167968"/>
    <lineage>
        <taxon>Bacteria</taxon>
        <taxon>Pseudomonadati</taxon>
        <taxon>Thermodesulfobacteriota</taxon>
        <taxon>Desulfovibrionia</taxon>
        <taxon>Desulfovibrionales</taxon>
        <taxon>Desulfovibrionaceae</taxon>
        <taxon>Desulfovibrio</taxon>
        <taxon>environmental samples</taxon>
    </lineage>
</organism>
<name>A0A212LA75_9BACT</name>
<dbReference type="EMBL" id="FMJC01000002">
    <property type="protein sequence ID" value="SCM74408.1"/>
    <property type="molecule type" value="Genomic_DNA"/>
</dbReference>
<reference evidence="1" key="1">
    <citation type="submission" date="2016-08" db="EMBL/GenBank/DDBJ databases">
        <authorList>
            <person name="Seilhamer J.J."/>
        </authorList>
    </citation>
    <scope>NUCLEOTIDE SEQUENCE</scope>
    <source>
        <strain evidence="1">86-1</strain>
    </source>
</reference>
<sequence length="55" mass="6036">MLSGRPLRRLTAQINCAYASTAGACSRIRQSNFKRQPLGDEEALRMAAASLEKLL</sequence>
<protein>
    <submittedName>
        <fullName evidence="1">Uncharacterized protein</fullName>
    </submittedName>
</protein>
<evidence type="ECO:0000313" key="1">
    <source>
        <dbReference type="EMBL" id="SCM74408.1"/>
    </source>
</evidence>
<gene>
    <name evidence="1" type="ORF">KL86DES1_21919</name>
</gene>
<dbReference type="PROSITE" id="PS51257">
    <property type="entry name" value="PROKAR_LIPOPROTEIN"/>
    <property type="match status" value="1"/>
</dbReference>